<evidence type="ECO:0000313" key="3">
    <source>
        <dbReference type="EMBL" id="CAD7272777.1"/>
    </source>
</evidence>
<dbReference type="Proteomes" id="UP000678499">
    <property type="component" value="Unassembled WGS sequence"/>
</dbReference>
<accession>A0A7R9BCQ4</accession>
<evidence type="ECO:0000256" key="2">
    <source>
        <dbReference type="SAM" id="SignalP"/>
    </source>
</evidence>
<proteinExistence type="predicted"/>
<feature type="chain" id="PRO_5036209995" evidence="2">
    <location>
        <begin position="24"/>
        <end position="172"/>
    </location>
</feature>
<sequence length="172" mass="19813">MGMSRILLLEVLFCAVILQAYLGDAVRQKREDDDETVYGTLPATTTEDPAKPWGAKGGKDARELDPKPIIHMNKKQKDTFVKKLKKANPQLKKRLLKFMYKQREDDIAELKEKLGPDGEWPTKAPRSPAEGDQDDAKKHDDAAKRREEVLRKKEEEKKKKIEKNKESNKNEE</sequence>
<organism evidence="3">
    <name type="scientific">Notodromas monacha</name>
    <dbReference type="NCBI Taxonomy" id="399045"/>
    <lineage>
        <taxon>Eukaryota</taxon>
        <taxon>Metazoa</taxon>
        <taxon>Ecdysozoa</taxon>
        <taxon>Arthropoda</taxon>
        <taxon>Crustacea</taxon>
        <taxon>Oligostraca</taxon>
        <taxon>Ostracoda</taxon>
        <taxon>Podocopa</taxon>
        <taxon>Podocopida</taxon>
        <taxon>Cypridocopina</taxon>
        <taxon>Cypridoidea</taxon>
        <taxon>Cyprididae</taxon>
        <taxon>Notodromas</taxon>
    </lineage>
</organism>
<keyword evidence="2" id="KW-0732">Signal</keyword>
<feature type="compositionally biased region" description="Basic and acidic residues" evidence="1">
    <location>
        <begin position="134"/>
        <end position="172"/>
    </location>
</feature>
<dbReference type="AlphaFoldDB" id="A0A7R9BCQ4"/>
<evidence type="ECO:0000256" key="1">
    <source>
        <dbReference type="SAM" id="MobiDB-lite"/>
    </source>
</evidence>
<feature type="region of interest" description="Disordered" evidence="1">
    <location>
        <begin position="109"/>
        <end position="172"/>
    </location>
</feature>
<evidence type="ECO:0000313" key="4">
    <source>
        <dbReference type="Proteomes" id="UP000678499"/>
    </source>
</evidence>
<reference evidence="3" key="1">
    <citation type="submission" date="2020-11" db="EMBL/GenBank/DDBJ databases">
        <authorList>
            <person name="Tran Van P."/>
        </authorList>
    </citation>
    <scope>NUCLEOTIDE SEQUENCE</scope>
</reference>
<dbReference type="EMBL" id="CAJPEX010000063">
    <property type="protein sequence ID" value="CAG0912929.1"/>
    <property type="molecule type" value="Genomic_DNA"/>
</dbReference>
<protein>
    <submittedName>
        <fullName evidence="3">Uncharacterized protein</fullName>
    </submittedName>
</protein>
<feature type="region of interest" description="Disordered" evidence="1">
    <location>
        <begin position="32"/>
        <end position="66"/>
    </location>
</feature>
<gene>
    <name evidence="3" type="ORF">NMOB1V02_LOCUS699</name>
</gene>
<name>A0A7R9BCQ4_9CRUS</name>
<dbReference type="EMBL" id="OA882100">
    <property type="protein sequence ID" value="CAD7272777.1"/>
    <property type="molecule type" value="Genomic_DNA"/>
</dbReference>
<feature type="compositionally biased region" description="Basic and acidic residues" evidence="1">
    <location>
        <begin position="57"/>
        <end position="66"/>
    </location>
</feature>
<keyword evidence="4" id="KW-1185">Reference proteome</keyword>
<feature type="signal peptide" evidence="2">
    <location>
        <begin position="1"/>
        <end position="23"/>
    </location>
</feature>